<keyword evidence="4 10" id="KW-0645">Protease</keyword>
<organism evidence="15 16">
    <name type="scientific">Rhodococcus rhodnii</name>
    <dbReference type="NCBI Taxonomy" id="38312"/>
    <lineage>
        <taxon>Bacteria</taxon>
        <taxon>Bacillati</taxon>
        <taxon>Actinomycetota</taxon>
        <taxon>Actinomycetes</taxon>
        <taxon>Mycobacteriales</taxon>
        <taxon>Nocardiaceae</taxon>
        <taxon>Rhodococcus</taxon>
    </lineage>
</organism>
<keyword evidence="9 13" id="KW-0472">Membrane</keyword>
<dbReference type="Proteomes" id="UP000471120">
    <property type="component" value="Unassembled WGS sequence"/>
</dbReference>
<comment type="caution">
    <text evidence="15">The sequence shown here is derived from an EMBL/GenBank/DDBJ whole genome shotgun (WGS) entry which is preliminary data.</text>
</comment>
<dbReference type="InterPro" id="IPR023834">
    <property type="entry name" value="T7SS_pept_S8A_mycosin"/>
</dbReference>
<evidence type="ECO:0000259" key="14">
    <source>
        <dbReference type="Pfam" id="PF00082"/>
    </source>
</evidence>
<feature type="active site" description="Charge relay system" evidence="10">
    <location>
        <position position="476"/>
    </location>
</feature>
<feature type="compositionally biased region" description="Basic residues" evidence="12">
    <location>
        <begin position="208"/>
        <end position="222"/>
    </location>
</feature>
<dbReference type="Gene3D" id="3.40.50.200">
    <property type="entry name" value="Peptidase S8/S53 domain"/>
    <property type="match status" value="1"/>
</dbReference>
<dbReference type="PROSITE" id="PS00138">
    <property type="entry name" value="SUBTILASE_SER"/>
    <property type="match status" value="1"/>
</dbReference>
<evidence type="ECO:0000256" key="1">
    <source>
        <dbReference type="ARBA" id="ARBA00004162"/>
    </source>
</evidence>
<dbReference type="GO" id="GO:0004252">
    <property type="term" value="F:serine-type endopeptidase activity"/>
    <property type="evidence" value="ECO:0007669"/>
    <property type="project" value="UniProtKB-UniRule"/>
</dbReference>
<dbReference type="PANTHER" id="PTHR43806:SF11">
    <property type="entry name" value="CEREVISIN-RELATED"/>
    <property type="match status" value="1"/>
</dbReference>
<evidence type="ECO:0000256" key="13">
    <source>
        <dbReference type="SAM" id="Phobius"/>
    </source>
</evidence>
<feature type="compositionally biased region" description="Basic and acidic residues" evidence="12">
    <location>
        <begin position="108"/>
        <end position="127"/>
    </location>
</feature>
<dbReference type="Pfam" id="PF00082">
    <property type="entry name" value="Peptidase_S8"/>
    <property type="match status" value="1"/>
</dbReference>
<reference evidence="15 16" key="1">
    <citation type="submission" date="2018-07" db="EMBL/GenBank/DDBJ databases">
        <title>Genome sequence of Rhodococcus rhodnii ATCC 35071 from Rhodnius prolixus.</title>
        <authorList>
            <person name="Patel V."/>
            <person name="Vogel K.J."/>
        </authorList>
    </citation>
    <scope>NUCLEOTIDE SEQUENCE [LARGE SCALE GENOMIC DNA]</scope>
    <source>
        <strain evidence="15 16">ATCC 35071</strain>
    </source>
</reference>
<keyword evidence="7 10" id="KW-0720">Serine protease</keyword>
<dbReference type="InterPro" id="IPR015500">
    <property type="entry name" value="Peptidase_S8_subtilisin-rel"/>
</dbReference>
<dbReference type="InterPro" id="IPR000209">
    <property type="entry name" value="Peptidase_S8/S53_dom"/>
</dbReference>
<dbReference type="AlphaFoldDB" id="A0A6P2CIA1"/>
<evidence type="ECO:0000256" key="3">
    <source>
        <dbReference type="ARBA" id="ARBA00022475"/>
    </source>
</evidence>
<evidence type="ECO:0000256" key="5">
    <source>
        <dbReference type="ARBA" id="ARBA00022692"/>
    </source>
</evidence>
<feature type="region of interest" description="Disordered" evidence="12">
    <location>
        <begin position="511"/>
        <end position="531"/>
    </location>
</feature>
<keyword evidence="6 10" id="KW-0378">Hydrolase</keyword>
<evidence type="ECO:0000256" key="2">
    <source>
        <dbReference type="ARBA" id="ARBA00011073"/>
    </source>
</evidence>
<keyword evidence="3" id="KW-1003">Cell membrane</keyword>
<feature type="compositionally biased region" description="Basic and acidic residues" evidence="12">
    <location>
        <begin position="511"/>
        <end position="525"/>
    </location>
</feature>
<evidence type="ECO:0000256" key="12">
    <source>
        <dbReference type="SAM" id="MobiDB-lite"/>
    </source>
</evidence>
<feature type="region of interest" description="Disordered" evidence="12">
    <location>
        <begin position="320"/>
        <end position="347"/>
    </location>
</feature>
<feature type="compositionally biased region" description="Basic residues" evidence="12">
    <location>
        <begin position="142"/>
        <end position="151"/>
    </location>
</feature>
<evidence type="ECO:0000313" key="16">
    <source>
        <dbReference type="Proteomes" id="UP000471120"/>
    </source>
</evidence>
<accession>A0A6P2CIA1</accession>
<evidence type="ECO:0000256" key="4">
    <source>
        <dbReference type="ARBA" id="ARBA00022670"/>
    </source>
</evidence>
<dbReference type="InterPro" id="IPR022398">
    <property type="entry name" value="Peptidase_S8_His-AS"/>
</dbReference>
<evidence type="ECO:0000256" key="9">
    <source>
        <dbReference type="ARBA" id="ARBA00023136"/>
    </source>
</evidence>
<comment type="subcellular location">
    <subcellularLocation>
        <location evidence="1">Cell membrane</location>
        <topology evidence="1">Single-pass membrane protein</topology>
    </subcellularLocation>
</comment>
<feature type="region of interest" description="Disordered" evidence="12">
    <location>
        <begin position="87"/>
        <end position="287"/>
    </location>
</feature>
<dbReference type="PROSITE" id="PS00137">
    <property type="entry name" value="SUBTILASE_HIS"/>
    <property type="match status" value="1"/>
</dbReference>
<sequence length="807" mass="85757">MGTHDGRDRRGGAHGDGVVLAAVGRGRDEFVSRRRCGLLRRRGLPRRRFGRRSRVRRHRCLARARHVRPSAVAHRGLPVRSRCGRCATRSAGRGAGHRDGDSPAARLWRRDDDLHRDGPRVARDRRGGDRRHPRRRTDVPARRGRRRRRAAAARGRAPARDPARETPAASRTGAGHLGRSRRGRPGRRPDHADVRRAGPARRAGTAVSHRHRRRVGRTHGRRIAAGGPRRERHDRVLARHPSVLRGSRRPDVPGQDLRQCPPGGSVDRRRHRPRRGPARRCLDHDVGDGARRLRSRVARRARRPRPRLPRAHAVLLAGDAPGHRAGRPRDHRDGAATGVLGPRPPRPHARAVKRLAARSVLVAAIAALTAGIAPGPAGAIVPQPIMPNLTPPPAPLPAEEKHRCFSGGVEPVGDSPSVPYPQAMLDFASVWPFTTGAGQKVAVIDTGVSPHPRLRMLAGGGDLVGGGDGLQDCQGHGTLVAGLIGAAPARGSGFAGGAPDAEILSIRQTSDYHRPQGRSEGDHAETSASDEGGYGYLTDLARAIRTAADAGATVINISVVTCSRGGIGPDDAYIGSALDYAVNVRDVVVVAAAGNVGSGCEAQNPIDLPTDPTVSPWDSVSLASTPGWHDDLVLTVGSIDQNGRPSDFSLAGPWVDVAAPGSRVTSLSQKSDRMAVADGTSFAAPLVSATAALVRSYRPELNARQVMERITRTAHSGAEDRGLKIGYGVVDPLAAVTSELPFEGASVEEPDSVAVAAPQAPPVADPRPRTVALTAAGILVVLFGLGIAASFPLGRRLRARPASRRGR</sequence>
<evidence type="ECO:0000256" key="7">
    <source>
        <dbReference type="ARBA" id="ARBA00022825"/>
    </source>
</evidence>
<dbReference type="PANTHER" id="PTHR43806">
    <property type="entry name" value="PEPTIDASE S8"/>
    <property type="match status" value="1"/>
</dbReference>
<dbReference type="GO" id="GO:0005886">
    <property type="term" value="C:plasma membrane"/>
    <property type="evidence" value="ECO:0007669"/>
    <property type="project" value="UniProtKB-SubCell"/>
</dbReference>
<dbReference type="PROSITE" id="PS00136">
    <property type="entry name" value="SUBTILASE_ASP"/>
    <property type="match status" value="1"/>
</dbReference>
<feature type="active site" description="Charge relay system" evidence="10">
    <location>
        <position position="445"/>
    </location>
</feature>
<evidence type="ECO:0000313" key="15">
    <source>
        <dbReference type="EMBL" id="TXG92557.1"/>
    </source>
</evidence>
<evidence type="ECO:0000256" key="8">
    <source>
        <dbReference type="ARBA" id="ARBA00022989"/>
    </source>
</evidence>
<dbReference type="InterPro" id="IPR036852">
    <property type="entry name" value="Peptidase_S8/S53_dom_sf"/>
</dbReference>
<dbReference type="PRINTS" id="PR00723">
    <property type="entry name" value="SUBTILISIN"/>
</dbReference>
<keyword evidence="5 13" id="KW-0812">Transmembrane</keyword>
<evidence type="ECO:0000256" key="11">
    <source>
        <dbReference type="RuleBase" id="RU003355"/>
    </source>
</evidence>
<dbReference type="SUPFAM" id="SSF52743">
    <property type="entry name" value="Subtilisin-like"/>
    <property type="match status" value="1"/>
</dbReference>
<dbReference type="PROSITE" id="PS51892">
    <property type="entry name" value="SUBTILASE"/>
    <property type="match status" value="1"/>
</dbReference>
<dbReference type="InterPro" id="IPR023828">
    <property type="entry name" value="Peptidase_S8_Ser-AS"/>
</dbReference>
<dbReference type="InterPro" id="IPR023827">
    <property type="entry name" value="Peptidase_S8_Asp-AS"/>
</dbReference>
<feature type="transmembrane region" description="Helical" evidence="13">
    <location>
        <begin position="771"/>
        <end position="794"/>
    </location>
</feature>
<feature type="compositionally biased region" description="Basic residues" evidence="12">
    <location>
        <begin position="268"/>
        <end position="278"/>
    </location>
</feature>
<feature type="active site" description="Charge relay system" evidence="10">
    <location>
        <position position="681"/>
    </location>
</feature>
<evidence type="ECO:0000256" key="10">
    <source>
        <dbReference type="PROSITE-ProRule" id="PRU01240"/>
    </source>
</evidence>
<dbReference type="InterPro" id="IPR050131">
    <property type="entry name" value="Peptidase_S8_subtilisin-like"/>
</dbReference>
<gene>
    <name evidence="15" type="primary">mycP</name>
    <name evidence="15" type="ORF">DW322_09595</name>
</gene>
<feature type="compositionally biased region" description="Basic and acidic residues" evidence="12">
    <location>
        <begin position="187"/>
        <end position="196"/>
    </location>
</feature>
<proteinExistence type="inferred from homology"/>
<evidence type="ECO:0000256" key="6">
    <source>
        <dbReference type="ARBA" id="ARBA00022801"/>
    </source>
</evidence>
<feature type="domain" description="Peptidase S8/S53" evidence="14">
    <location>
        <begin position="436"/>
        <end position="725"/>
    </location>
</feature>
<keyword evidence="8 13" id="KW-1133">Transmembrane helix</keyword>
<comment type="similarity">
    <text evidence="2 10 11">Belongs to the peptidase S8 family.</text>
</comment>
<dbReference type="NCBIfam" id="TIGR03921">
    <property type="entry name" value="T7SS_mycosin"/>
    <property type="match status" value="1"/>
</dbReference>
<dbReference type="EMBL" id="QRCM01000001">
    <property type="protein sequence ID" value="TXG92557.1"/>
    <property type="molecule type" value="Genomic_DNA"/>
</dbReference>
<name>A0A6P2CIA1_9NOCA</name>
<protein>
    <submittedName>
        <fullName evidence="15">Type VII secretion-associated serine protease mycosin</fullName>
    </submittedName>
</protein>
<dbReference type="GO" id="GO:0006508">
    <property type="term" value="P:proteolysis"/>
    <property type="evidence" value="ECO:0007669"/>
    <property type="project" value="UniProtKB-KW"/>
</dbReference>
<feature type="compositionally biased region" description="Basic and acidic residues" evidence="12">
    <location>
        <begin position="228"/>
        <end position="237"/>
    </location>
</feature>